<feature type="transmembrane region" description="Helical" evidence="1">
    <location>
        <begin position="6"/>
        <end position="24"/>
    </location>
</feature>
<keyword evidence="1" id="KW-0472">Membrane</keyword>
<sequence>MIAVLVVAPVIITWNTAEFIAICVRKSSGIPAVYHVGADGILFVGVAITTGIVLVDLIIGTATFGSAYDEPLAKGIVEVAMLLLLMLLHSFLFFNYFCHKLDKRDSRPIVKRTGLPLGEPEAATLEEGQPTTQLEPPFRYKPYEYYAKQEMEIASVGQRPNEGFVIDKGIEDMEPTAAGSTTLAEGQSEGQIWYKIPVLRSIFSRQKPETYV</sequence>
<accession>F8ME30</accession>
<dbReference type="OrthoDB" id="4564838at2759"/>
<dbReference type="EMBL" id="GL891302">
    <property type="protein sequence ID" value="EGO61565.1"/>
    <property type="molecule type" value="Genomic_DNA"/>
</dbReference>
<dbReference type="HOGENOM" id="CLU_077204_0_0_1"/>
<keyword evidence="3" id="KW-1185">Reference proteome</keyword>
<proteinExistence type="predicted"/>
<gene>
    <name evidence="2" type="ORF">NEUTE1DRAFT_58962</name>
</gene>
<dbReference type="AlphaFoldDB" id="F8ME30"/>
<feature type="transmembrane region" description="Helical" evidence="1">
    <location>
        <begin position="79"/>
        <end position="98"/>
    </location>
</feature>
<protein>
    <submittedName>
        <fullName evidence="2">Uncharacterized protein</fullName>
    </submittedName>
</protein>
<dbReference type="Proteomes" id="UP000008065">
    <property type="component" value="Unassembled WGS sequence"/>
</dbReference>
<evidence type="ECO:0000313" key="3">
    <source>
        <dbReference type="Proteomes" id="UP000008065"/>
    </source>
</evidence>
<reference evidence="3" key="1">
    <citation type="journal article" date="2011" name="Genetics">
        <title>Massive changes in genome architecture accompany the transition to self-fertility in the filamentous fungus Neurospora tetrasperma.</title>
        <authorList>
            <person name="Ellison C.E."/>
            <person name="Stajich J.E."/>
            <person name="Jacobson D.J."/>
            <person name="Natvig D.O."/>
            <person name="Lapidus A."/>
            <person name="Foster B."/>
            <person name="Aerts A."/>
            <person name="Riley R."/>
            <person name="Lindquist E.A."/>
            <person name="Grigoriev I.V."/>
            <person name="Taylor J.W."/>
        </authorList>
    </citation>
    <scope>NUCLEOTIDE SEQUENCE [LARGE SCALE GENOMIC DNA]</scope>
    <source>
        <strain evidence="3">FGSC 2508 / P0657</strain>
    </source>
</reference>
<dbReference type="RefSeq" id="XP_009847395.1">
    <property type="nucleotide sequence ID" value="XM_009849093.1"/>
</dbReference>
<feature type="transmembrane region" description="Helical" evidence="1">
    <location>
        <begin position="36"/>
        <end position="59"/>
    </location>
</feature>
<keyword evidence="1" id="KW-0812">Transmembrane</keyword>
<dbReference type="KEGG" id="nte:NEUTE1DRAFT58962"/>
<keyword evidence="1" id="KW-1133">Transmembrane helix</keyword>
<evidence type="ECO:0000313" key="2">
    <source>
        <dbReference type="EMBL" id="EGO61565.1"/>
    </source>
</evidence>
<dbReference type="VEuPathDB" id="FungiDB:NEUTE1DRAFT_58962"/>
<name>F8ME30_NEUT8</name>
<organism evidence="2 3">
    <name type="scientific">Neurospora tetrasperma (strain FGSC 2508 / ATCC MYA-4615 / P0657)</name>
    <dbReference type="NCBI Taxonomy" id="510951"/>
    <lineage>
        <taxon>Eukaryota</taxon>
        <taxon>Fungi</taxon>
        <taxon>Dikarya</taxon>
        <taxon>Ascomycota</taxon>
        <taxon>Pezizomycotina</taxon>
        <taxon>Sordariomycetes</taxon>
        <taxon>Sordariomycetidae</taxon>
        <taxon>Sordariales</taxon>
        <taxon>Sordariaceae</taxon>
        <taxon>Neurospora</taxon>
    </lineage>
</organism>
<dbReference type="GeneID" id="20828708"/>
<evidence type="ECO:0000256" key="1">
    <source>
        <dbReference type="SAM" id="Phobius"/>
    </source>
</evidence>